<evidence type="ECO:0000259" key="2">
    <source>
        <dbReference type="Pfam" id="PF14361"/>
    </source>
</evidence>
<dbReference type="RefSeq" id="WP_065847413.1">
    <property type="nucleotide sequence ID" value="NZ_JBHSKI010000001.1"/>
</dbReference>
<evidence type="ECO:0000313" key="4">
    <source>
        <dbReference type="Proteomes" id="UP001596208"/>
    </source>
</evidence>
<organism evidence="3 4">
    <name type="scientific">Streptomyces mutomycini</name>
    <dbReference type="NCBI Taxonomy" id="284036"/>
    <lineage>
        <taxon>Bacteria</taxon>
        <taxon>Bacillati</taxon>
        <taxon>Actinomycetota</taxon>
        <taxon>Actinomycetes</taxon>
        <taxon>Kitasatosporales</taxon>
        <taxon>Streptomycetaceae</taxon>
        <taxon>Streptomyces</taxon>
    </lineage>
</organism>
<feature type="domain" description="PucR C-terminal helix-turn-helix" evidence="1">
    <location>
        <begin position="318"/>
        <end position="373"/>
    </location>
</feature>
<accession>A0ABW0AX73</accession>
<feature type="domain" description="RsbT co-antagonist protein RsbRD N-terminal" evidence="2">
    <location>
        <begin position="23"/>
        <end position="156"/>
    </location>
</feature>
<evidence type="ECO:0000259" key="1">
    <source>
        <dbReference type="Pfam" id="PF13556"/>
    </source>
</evidence>
<dbReference type="Gene3D" id="1.10.10.2840">
    <property type="entry name" value="PucR C-terminal helix-turn-helix domain"/>
    <property type="match status" value="1"/>
</dbReference>
<dbReference type="InterPro" id="IPR025736">
    <property type="entry name" value="PucR_C-HTH_dom"/>
</dbReference>
<dbReference type="InterPro" id="IPR051448">
    <property type="entry name" value="CdaR-like_regulators"/>
</dbReference>
<dbReference type="EMBL" id="JBHSKI010000001">
    <property type="protein sequence ID" value="MFC5169482.1"/>
    <property type="molecule type" value="Genomic_DNA"/>
</dbReference>
<sequence>MPSDETPDLIVEVTEQLKAEHAELGRQAAAAIFSTLPSYTGVDETSVRASVGRNTARAIATLVSHSAPEPGTSAEAAMTTSERLQQGVPIEDIIRGYRISLRVIHHRFIELASAKAMPADRILEYSNLLWEVGDWFTAGAAAEYRDHEVRSAVRDSMRQVELFRELLAGGLSEPQIRAAAASLALDPSARYAVFRMHSQATTVDAVRARMDALTPRPELVTVSGRSGWIGLTSAPDTLVELPHLVAVGPAVPLDELASSERIATRILDLVVDEAPRAYALEDVTWRLATVGEPAVTALLESRYVAQAMELGEFGELMLSTVRAFLAADLNIMRASEALAVHPNTTRYRLARYEELVGVRLTATNTVIELAWVLDPLVRGESAG</sequence>
<name>A0ABW0AX73_9ACTN</name>
<gene>
    <name evidence="3" type="ORF">ACFPRK_02535</name>
</gene>
<dbReference type="Pfam" id="PF14361">
    <property type="entry name" value="RsbRD_N"/>
    <property type="match status" value="1"/>
</dbReference>
<keyword evidence="4" id="KW-1185">Reference proteome</keyword>
<reference evidence="4" key="1">
    <citation type="journal article" date="2019" name="Int. J. Syst. Evol. Microbiol.">
        <title>The Global Catalogue of Microorganisms (GCM) 10K type strain sequencing project: providing services to taxonomists for standard genome sequencing and annotation.</title>
        <authorList>
            <consortium name="The Broad Institute Genomics Platform"/>
            <consortium name="The Broad Institute Genome Sequencing Center for Infectious Disease"/>
            <person name="Wu L."/>
            <person name="Ma J."/>
        </authorList>
    </citation>
    <scope>NUCLEOTIDE SEQUENCE [LARGE SCALE GENOMIC DNA]</scope>
    <source>
        <strain evidence="4">CGMCC 4.1721</strain>
    </source>
</reference>
<dbReference type="PANTHER" id="PTHR33744">
    <property type="entry name" value="CARBOHYDRATE DIACID REGULATOR"/>
    <property type="match status" value="1"/>
</dbReference>
<dbReference type="InterPro" id="IPR025751">
    <property type="entry name" value="RsbRD_N_dom"/>
</dbReference>
<evidence type="ECO:0000313" key="3">
    <source>
        <dbReference type="EMBL" id="MFC5169482.1"/>
    </source>
</evidence>
<dbReference type="Proteomes" id="UP001596208">
    <property type="component" value="Unassembled WGS sequence"/>
</dbReference>
<comment type="caution">
    <text evidence="3">The sequence shown here is derived from an EMBL/GenBank/DDBJ whole genome shotgun (WGS) entry which is preliminary data.</text>
</comment>
<dbReference type="Pfam" id="PF13556">
    <property type="entry name" value="HTH_30"/>
    <property type="match status" value="1"/>
</dbReference>
<proteinExistence type="predicted"/>
<dbReference type="InterPro" id="IPR042070">
    <property type="entry name" value="PucR_C-HTH_sf"/>
</dbReference>
<protein>
    <submittedName>
        <fullName evidence="3">Helix-turn-helix domain-containing protein</fullName>
    </submittedName>
</protein>